<proteinExistence type="predicted"/>
<reference evidence="2" key="1">
    <citation type="journal article" date="2019" name="Int. J. Syst. Evol. Microbiol.">
        <title>The Global Catalogue of Microorganisms (GCM) 10K type strain sequencing project: providing services to taxonomists for standard genome sequencing and annotation.</title>
        <authorList>
            <consortium name="The Broad Institute Genomics Platform"/>
            <consortium name="The Broad Institute Genome Sequencing Center for Infectious Disease"/>
            <person name="Wu L."/>
            <person name="Ma J."/>
        </authorList>
    </citation>
    <scope>NUCLEOTIDE SEQUENCE [LARGE SCALE GENOMIC DNA]</scope>
    <source>
        <strain evidence="2">CCM 7044</strain>
    </source>
</reference>
<evidence type="ECO:0000313" key="2">
    <source>
        <dbReference type="Proteomes" id="UP001597479"/>
    </source>
</evidence>
<gene>
    <name evidence="1" type="ORF">ACFS27_03230</name>
</gene>
<dbReference type="Proteomes" id="UP001597479">
    <property type="component" value="Unassembled WGS sequence"/>
</dbReference>
<name>A0ABW5VLH1_9MICO</name>
<organism evidence="1 2">
    <name type="scientific">Promicromonospora vindobonensis</name>
    <dbReference type="NCBI Taxonomy" id="195748"/>
    <lineage>
        <taxon>Bacteria</taxon>
        <taxon>Bacillati</taxon>
        <taxon>Actinomycetota</taxon>
        <taxon>Actinomycetes</taxon>
        <taxon>Micrococcales</taxon>
        <taxon>Promicromonosporaceae</taxon>
        <taxon>Promicromonospora</taxon>
    </lineage>
</organism>
<protein>
    <submittedName>
        <fullName evidence="1">Uncharacterized protein</fullName>
    </submittedName>
</protein>
<dbReference type="RefSeq" id="WP_377180284.1">
    <property type="nucleotide sequence ID" value="NZ_JBHUOG010000001.1"/>
</dbReference>
<keyword evidence="2" id="KW-1185">Reference proteome</keyword>
<evidence type="ECO:0000313" key="1">
    <source>
        <dbReference type="EMBL" id="MFD2792553.1"/>
    </source>
</evidence>
<dbReference type="EMBL" id="JBHUOG010000001">
    <property type="protein sequence ID" value="MFD2792553.1"/>
    <property type="molecule type" value="Genomic_DNA"/>
</dbReference>
<comment type="caution">
    <text evidence="1">The sequence shown here is derived from an EMBL/GenBank/DDBJ whole genome shotgun (WGS) entry which is preliminary data.</text>
</comment>
<sequence>MSTTIKPGQTWADKNGNRLRVDLVRPAHVEYTWVGGIMHILTIAEFLDAFELVEDATAPLDPTTARKAVVDALATVLPSATVDYELLNAATDAVVATLNIRAGGAR</sequence>
<accession>A0ABW5VLH1</accession>